<dbReference type="Proteomes" id="UP000218231">
    <property type="component" value="Unassembled WGS sequence"/>
</dbReference>
<evidence type="ECO:0000256" key="1">
    <source>
        <dbReference type="SAM" id="MobiDB-lite"/>
    </source>
</evidence>
<evidence type="ECO:0000313" key="2">
    <source>
        <dbReference type="EMBL" id="PAV83300.1"/>
    </source>
</evidence>
<keyword evidence="3" id="KW-1185">Reference proteome</keyword>
<reference evidence="2 3" key="1">
    <citation type="journal article" date="2017" name="Curr. Biol.">
        <title>Genome architecture and evolution of a unichromosomal asexual nematode.</title>
        <authorList>
            <person name="Fradin H."/>
            <person name="Zegar C."/>
            <person name="Gutwein M."/>
            <person name="Lucas J."/>
            <person name="Kovtun M."/>
            <person name="Corcoran D."/>
            <person name="Baugh L.R."/>
            <person name="Kiontke K."/>
            <person name="Gunsalus K."/>
            <person name="Fitch D.H."/>
            <person name="Piano F."/>
        </authorList>
    </citation>
    <scope>NUCLEOTIDE SEQUENCE [LARGE SCALE GENOMIC DNA]</scope>
    <source>
        <strain evidence="2">PF1309</strain>
    </source>
</reference>
<proteinExistence type="predicted"/>
<feature type="compositionally biased region" description="Polar residues" evidence="1">
    <location>
        <begin position="29"/>
        <end position="49"/>
    </location>
</feature>
<gene>
    <name evidence="2" type="ORF">WR25_19271</name>
</gene>
<accession>A0A2A2LAT9</accession>
<name>A0A2A2LAT9_9BILA</name>
<evidence type="ECO:0000313" key="3">
    <source>
        <dbReference type="Proteomes" id="UP000218231"/>
    </source>
</evidence>
<protein>
    <submittedName>
        <fullName evidence="2">Uncharacterized protein</fullName>
    </submittedName>
</protein>
<feature type="compositionally biased region" description="Basic and acidic residues" evidence="1">
    <location>
        <begin position="51"/>
        <end position="82"/>
    </location>
</feature>
<sequence length="99" mass="10563">MLSTAAAVYALLFCAASKKESKVGPTQRGIGSNKGNSNDVAGSGTTPDSATEAKPKQFEKDEKEKEGAGSRDKQKDKDKELNRAGSKPTFKEADKENVR</sequence>
<comment type="caution">
    <text evidence="2">The sequence shown here is derived from an EMBL/GenBank/DDBJ whole genome shotgun (WGS) entry which is preliminary data.</text>
</comment>
<organism evidence="2 3">
    <name type="scientific">Diploscapter pachys</name>
    <dbReference type="NCBI Taxonomy" id="2018661"/>
    <lineage>
        <taxon>Eukaryota</taxon>
        <taxon>Metazoa</taxon>
        <taxon>Ecdysozoa</taxon>
        <taxon>Nematoda</taxon>
        <taxon>Chromadorea</taxon>
        <taxon>Rhabditida</taxon>
        <taxon>Rhabditina</taxon>
        <taxon>Rhabditomorpha</taxon>
        <taxon>Rhabditoidea</taxon>
        <taxon>Rhabditidae</taxon>
        <taxon>Diploscapter</taxon>
    </lineage>
</organism>
<dbReference type="EMBL" id="LIAE01006968">
    <property type="protein sequence ID" value="PAV83300.1"/>
    <property type="molecule type" value="Genomic_DNA"/>
</dbReference>
<feature type="compositionally biased region" description="Basic and acidic residues" evidence="1">
    <location>
        <begin position="89"/>
        <end position="99"/>
    </location>
</feature>
<dbReference type="AlphaFoldDB" id="A0A2A2LAT9"/>
<feature type="region of interest" description="Disordered" evidence="1">
    <location>
        <begin position="19"/>
        <end position="99"/>
    </location>
</feature>